<reference evidence="3 4" key="1">
    <citation type="journal article" date="2016" name="BMC Genomics">
        <title>Comparative genomics reveals Cyclospora cayetanensis possesses coccidia-like metabolism and invasion components but unique surface antigens.</title>
        <authorList>
            <person name="Liu S."/>
            <person name="Wang L."/>
            <person name="Zheng H."/>
            <person name="Xu Z."/>
            <person name="Roellig D.M."/>
            <person name="Li N."/>
            <person name="Frace M.A."/>
            <person name="Tang K."/>
            <person name="Arrowood M.J."/>
            <person name="Moss D.M."/>
            <person name="Zhang L."/>
            <person name="Feng Y."/>
            <person name="Xiao L."/>
        </authorList>
    </citation>
    <scope>NUCLEOTIDE SEQUENCE [LARGE SCALE GENOMIC DNA]</scope>
    <source>
        <strain evidence="3 4">CHN_HEN01</strain>
    </source>
</reference>
<dbReference type="VEuPathDB" id="ToxoDB:LOC34617531"/>
<proteinExistence type="predicted"/>
<feature type="region of interest" description="Disordered" evidence="1">
    <location>
        <begin position="669"/>
        <end position="698"/>
    </location>
</feature>
<feature type="domain" description="WW" evidence="2">
    <location>
        <begin position="312"/>
        <end position="340"/>
    </location>
</feature>
<organism evidence="3 4">
    <name type="scientific">Cyclospora cayetanensis</name>
    <dbReference type="NCBI Taxonomy" id="88456"/>
    <lineage>
        <taxon>Eukaryota</taxon>
        <taxon>Sar</taxon>
        <taxon>Alveolata</taxon>
        <taxon>Apicomplexa</taxon>
        <taxon>Conoidasida</taxon>
        <taxon>Coccidia</taxon>
        <taxon>Eucoccidiorida</taxon>
        <taxon>Eimeriorina</taxon>
        <taxon>Eimeriidae</taxon>
        <taxon>Cyclospora</taxon>
    </lineage>
</organism>
<dbReference type="Pfam" id="PF00397">
    <property type="entry name" value="WW"/>
    <property type="match status" value="1"/>
</dbReference>
<evidence type="ECO:0000313" key="3">
    <source>
        <dbReference type="EMBL" id="OEH74474.1"/>
    </source>
</evidence>
<keyword evidence="4" id="KW-1185">Reference proteome</keyword>
<name>A0A1D3CTE3_9EIME</name>
<evidence type="ECO:0000313" key="4">
    <source>
        <dbReference type="Proteomes" id="UP000095192"/>
    </source>
</evidence>
<feature type="compositionally biased region" description="Basic and acidic residues" evidence="1">
    <location>
        <begin position="270"/>
        <end position="283"/>
    </location>
</feature>
<dbReference type="VEuPathDB" id="ToxoDB:cyc_00338"/>
<feature type="compositionally biased region" description="Polar residues" evidence="1">
    <location>
        <begin position="200"/>
        <end position="215"/>
    </location>
</feature>
<dbReference type="Proteomes" id="UP000095192">
    <property type="component" value="Unassembled WGS sequence"/>
</dbReference>
<feature type="region of interest" description="Disordered" evidence="1">
    <location>
        <begin position="529"/>
        <end position="560"/>
    </location>
</feature>
<dbReference type="AlphaFoldDB" id="A0A1D3CTE3"/>
<feature type="compositionally biased region" description="Basic and acidic residues" evidence="1">
    <location>
        <begin position="292"/>
        <end position="302"/>
    </location>
</feature>
<feature type="compositionally biased region" description="Low complexity" evidence="1">
    <location>
        <begin position="190"/>
        <end position="199"/>
    </location>
</feature>
<accession>A0A1D3CTE3</accession>
<dbReference type="InParanoid" id="A0A1D3CTE3"/>
<protein>
    <recommendedName>
        <fullName evidence="2">WW domain-containing protein</fullName>
    </recommendedName>
</protein>
<dbReference type="SUPFAM" id="SSF51045">
    <property type="entry name" value="WW domain"/>
    <property type="match status" value="1"/>
</dbReference>
<feature type="compositionally biased region" description="Low complexity" evidence="1">
    <location>
        <begin position="110"/>
        <end position="129"/>
    </location>
</feature>
<dbReference type="CDD" id="cd00201">
    <property type="entry name" value="WW"/>
    <property type="match status" value="1"/>
</dbReference>
<feature type="compositionally biased region" description="Polar residues" evidence="1">
    <location>
        <begin position="170"/>
        <end position="186"/>
    </location>
</feature>
<dbReference type="EMBL" id="JROU02002034">
    <property type="protein sequence ID" value="OEH74474.1"/>
    <property type="molecule type" value="Genomic_DNA"/>
</dbReference>
<feature type="region of interest" description="Disordered" evidence="1">
    <location>
        <begin position="1"/>
        <end position="22"/>
    </location>
</feature>
<feature type="compositionally biased region" description="Polar residues" evidence="1">
    <location>
        <begin position="1"/>
        <end position="16"/>
    </location>
</feature>
<feature type="compositionally biased region" description="Polar residues" evidence="1">
    <location>
        <begin position="132"/>
        <end position="152"/>
    </location>
</feature>
<feature type="region of interest" description="Disordered" evidence="1">
    <location>
        <begin position="256"/>
        <end position="308"/>
    </location>
</feature>
<feature type="region of interest" description="Disordered" evidence="1">
    <location>
        <begin position="81"/>
        <end position="235"/>
    </location>
</feature>
<dbReference type="Gene3D" id="2.20.70.10">
    <property type="match status" value="1"/>
</dbReference>
<feature type="compositionally biased region" description="Polar residues" evidence="1">
    <location>
        <begin position="223"/>
        <end position="234"/>
    </location>
</feature>
<dbReference type="SMART" id="SM00456">
    <property type="entry name" value="WW"/>
    <property type="match status" value="1"/>
</dbReference>
<dbReference type="InterPro" id="IPR001202">
    <property type="entry name" value="WW_dom"/>
</dbReference>
<dbReference type="InterPro" id="IPR036020">
    <property type="entry name" value="WW_dom_sf"/>
</dbReference>
<dbReference type="PROSITE" id="PS50020">
    <property type="entry name" value="WW_DOMAIN_2"/>
    <property type="match status" value="1"/>
</dbReference>
<comment type="caution">
    <text evidence="3">The sequence shown here is derived from an EMBL/GenBank/DDBJ whole genome shotgun (WGS) entry which is preliminary data.</text>
</comment>
<evidence type="ECO:0000259" key="2">
    <source>
        <dbReference type="PROSITE" id="PS50020"/>
    </source>
</evidence>
<feature type="compositionally biased region" description="Acidic residues" evidence="1">
    <location>
        <begin position="260"/>
        <end position="269"/>
    </location>
</feature>
<gene>
    <name evidence="3" type="ORF">cyc_00338</name>
</gene>
<feature type="compositionally biased region" description="Basic and acidic residues" evidence="1">
    <location>
        <begin position="95"/>
        <end position="105"/>
    </location>
</feature>
<sequence>MTGSEGTTEQANCVTHHQSEENLEEWQPKLHDGKDEECHVSLVNSWVRRASKPLVSAFADPLHTEGVSSAPKMIPASESVLATYSGSVDPGSRSESQDHDGARDEDVPEISADSIAAAASAAALAATDAGELQSTPSSEDNQASATKQSSSDMPPPSFLPRQLRMKRSSSKATRNQISTPAQTPITDKQAVSVAPPSSAHSTDNSSGHATALTEQQKGKQEQSENAQSGTSNRGNVDDEFMLFMKEIQQLDSHGVVEADSATEDGQSDEFEGHDTQSGKDQSEKSSQPVLESLHDNPNDRETSQQSEQEVVWQAVLDAASGKTYYWNVVTDEVTWELPSVSVGSGSTFVGTQQQEQAQHDLWQWASSNFRMTQDLPTCSEKVQQLMLQLDFIEEELDAVYECSKSAHPAQSAEEAHVRSLASSLARRLGKVEKEWASTMLAALKARLDDWIDGGLSGSFFLLRLDKMQQEFQVAAASASPATKATPRNCLAAATAVSSLERGGSGRISNTLSDAEAVLKVCSNPIEDSPAACVSPPTPAGPPPTLPDDAPPATADVTQGGATPAAGMSLVVSRDLHTVEGLWMGLCLAVVLPTHSSGVSWVALPPVGTVCLHIALWNFPVAASAVPRDGVQAPGLTGLAAKRTISGSGAKKMSSSNPLVRKRMQLVEKWQKSREKDEESEEEDYEQRKERLKQKKLDEWKEREMARPDYYYPGPLQAACEMEIAGNSV</sequence>
<evidence type="ECO:0000256" key="1">
    <source>
        <dbReference type="SAM" id="MobiDB-lite"/>
    </source>
</evidence>
<feature type="compositionally biased region" description="Pro residues" evidence="1">
    <location>
        <begin position="535"/>
        <end position="549"/>
    </location>
</feature>